<comment type="caution">
    <text evidence="1">The sequence shown here is derived from an EMBL/GenBank/DDBJ whole genome shotgun (WGS) entry which is preliminary data.</text>
</comment>
<name>A0ACB8B5I1_9AGAM</name>
<proteinExistence type="predicted"/>
<keyword evidence="1" id="KW-0413">Isomerase</keyword>
<protein>
    <submittedName>
        <fullName evidence="1">Protein disulfide isomerase</fullName>
    </submittedName>
</protein>
<accession>A0ACB8B5I1</accession>
<dbReference type="Proteomes" id="UP000790709">
    <property type="component" value="Unassembled WGS sequence"/>
</dbReference>
<evidence type="ECO:0000313" key="2">
    <source>
        <dbReference type="Proteomes" id="UP000790709"/>
    </source>
</evidence>
<dbReference type="EMBL" id="MU266545">
    <property type="protein sequence ID" value="KAH7921030.1"/>
    <property type="molecule type" value="Genomic_DNA"/>
</dbReference>
<keyword evidence="2" id="KW-1185">Reference proteome</keyword>
<reference evidence="1" key="1">
    <citation type="journal article" date="2021" name="New Phytol.">
        <title>Evolutionary innovations through gain and loss of genes in the ectomycorrhizal Boletales.</title>
        <authorList>
            <person name="Wu G."/>
            <person name="Miyauchi S."/>
            <person name="Morin E."/>
            <person name="Kuo A."/>
            <person name="Drula E."/>
            <person name="Varga T."/>
            <person name="Kohler A."/>
            <person name="Feng B."/>
            <person name="Cao Y."/>
            <person name="Lipzen A."/>
            <person name="Daum C."/>
            <person name="Hundley H."/>
            <person name="Pangilinan J."/>
            <person name="Johnson J."/>
            <person name="Barry K."/>
            <person name="LaButti K."/>
            <person name="Ng V."/>
            <person name="Ahrendt S."/>
            <person name="Min B."/>
            <person name="Choi I.G."/>
            <person name="Park H."/>
            <person name="Plett J.M."/>
            <person name="Magnuson J."/>
            <person name="Spatafora J.W."/>
            <person name="Nagy L.G."/>
            <person name="Henrissat B."/>
            <person name="Grigoriev I.V."/>
            <person name="Yang Z.L."/>
            <person name="Xu J."/>
            <person name="Martin F.M."/>
        </authorList>
    </citation>
    <scope>NUCLEOTIDE SEQUENCE</scope>
    <source>
        <strain evidence="1">KUC20120723A-06</strain>
    </source>
</reference>
<gene>
    <name evidence="1" type="ORF">BV22DRAFT_1020134</name>
</gene>
<organism evidence="1 2">
    <name type="scientific">Leucogyrophana mollusca</name>
    <dbReference type="NCBI Taxonomy" id="85980"/>
    <lineage>
        <taxon>Eukaryota</taxon>
        <taxon>Fungi</taxon>
        <taxon>Dikarya</taxon>
        <taxon>Basidiomycota</taxon>
        <taxon>Agaricomycotina</taxon>
        <taxon>Agaricomycetes</taxon>
        <taxon>Agaricomycetidae</taxon>
        <taxon>Boletales</taxon>
        <taxon>Boletales incertae sedis</taxon>
        <taxon>Leucogyrophana</taxon>
    </lineage>
</organism>
<sequence>MRLSLSLFIAGLLAGASASNVLELDTTNFDTIVGQGKPGLVEFFAPWCGHCKNLAPVYEQLADAFAHAKDKVIVAKVDADGAGKPLGQKYGVTGFPTLKWFDAEGKAEPYEGGRDLEALASFIAQKSGVKSSIKPPPPPETLILDSHTFDEVALDDTKDVLVTFTAPWCGHCKNLKPIYEQVAKDFKPESNCIVANFDADAAPNKPIASRYGVSSYPTIKFFPKGSKEVESYEGGRTEAAFVAFLNERCGTQRAVGGGLNDEAGRVVELDTLAQKFFAASGSARDAIYQEATALASSVGSASSHYLRIMEKVVNNSEAYVEKESKRLASILSKRTLGSEKLDELKIKANVLSAFVAEKVEEAKEKAESIIGKATAEL</sequence>
<evidence type="ECO:0000313" key="1">
    <source>
        <dbReference type="EMBL" id="KAH7921030.1"/>
    </source>
</evidence>